<name>A0A0F6SDH1_9BACT</name>
<dbReference type="InterPro" id="IPR026002">
    <property type="entry name" value="ATC_hydrolase-like"/>
</dbReference>
<proteinExistence type="predicted"/>
<sequence>MMGELARWRPSLVEAIAQREGREAAEAICDDAAQRLDAMLDSIPDAGWTAPHMRAFTIGGAIYVATYLALVPRGYDAARAWDVCEAATRARFAGMRGMERSMAANGLFVWPMKALSRWIAKRSHEAPVGGWVFDFVEGEPGTFEYGVDYKRCAIRELAIANGAAEFAPYICLADVPGSEVFGWGLTRTETIAQGGSRCDFRFQRGAETRVRVKLPITR</sequence>
<protein>
    <recommendedName>
        <fullName evidence="3">L-2-amino-thiazoline-4-carboxylic acid hydrolase</fullName>
    </recommendedName>
</protein>
<evidence type="ECO:0000313" key="2">
    <source>
        <dbReference type="Proteomes" id="UP000034883"/>
    </source>
</evidence>
<dbReference type="EMBL" id="CP011125">
    <property type="protein sequence ID" value="AKF03434.1"/>
    <property type="molecule type" value="Genomic_DNA"/>
</dbReference>
<evidence type="ECO:0008006" key="3">
    <source>
        <dbReference type="Google" id="ProtNLM"/>
    </source>
</evidence>
<accession>A0A0F6SDH1</accession>
<dbReference type="KEGG" id="samy:DB32_000583"/>
<dbReference type="Pfam" id="PF14196">
    <property type="entry name" value="ATC_hydrolase"/>
    <property type="match status" value="1"/>
</dbReference>
<dbReference type="Proteomes" id="UP000034883">
    <property type="component" value="Chromosome"/>
</dbReference>
<keyword evidence="2" id="KW-1185">Reference proteome</keyword>
<dbReference type="AlphaFoldDB" id="A0A0F6SDH1"/>
<reference evidence="1 2" key="1">
    <citation type="submission" date="2015-03" db="EMBL/GenBank/DDBJ databases">
        <title>Genome assembly of Sandaracinus amylolyticus DSM 53668.</title>
        <authorList>
            <person name="Sharma G."/>
            <person name="Subramanian S."/>
        </authorList>
    </citation>
    <scope>NUCLEOTIDE SEQUENCE [LARGE SCALE GENOMIC DNA]</scope>
    <source>
        <strain evidence="1 2">DSM 53668</strain>
    </source>
</reference>
<gene>
    <name evidence="1" type="ORF">DB32_000583</name>
</gene>
<evidence type="ECO:0000313" key="1">
    <source>
        <dbReference type="EMBL" id="AKF03434.1"/>
    </source>
</evidence>
<organism evidence="1 2">
    <name type="scientific">Sandaracinus amylolyticus</name>
    <dbReference type="NCBI Taxonomy" id="927083"/>
    <lineage>
        <taxon>Bacteria</taxon>
        <taxon>Pseudomonadati</taxon>
        <taxon>Myxococcota</taxon>
        <taxon>Polyangia</taxon>
        <taxon>Polyangiales</taxon>
        <taxon>Sandaracinaceae</taxon>
        <taxon>Sandaracinus</taxon>
    </lineage>
</organism>